<reference evidence="1" key="1">
    <citation type="journal article" date="2019" name="Sci. Rep.">
        <title>Draft genome of Tanacetum cinerariifolium, the natural source of mosquito coil.</title>
        <authorList>
            <person name="Yamashiro T."/>
            <person name="Shiraishi A."/>
            <person name="Satake H."/>
            <person name="Nakayama K."/>
        </authorList>
    </citation>
    <scope>NUCLEOTIDE SEQUENCE</scope>
</reference>
<evidence type="ECO:0000313" key="1">
    <source>
        <dbReference type="EMBL" id="GFD32149.1"/>
    </source>
</evidence>
<feature type="non-terminal residue" evidence="1">
    <location>
        <position position="1"/>
    </location>
</feature>
<accession>A0A699VDW0</accession>
<protein>
    <submittedName>
        <fullName evidence="1">Uncharacterized protein</fullName>
    </submittedName>
</protein>
<organism evidence="1">
    <name type="scientific">Tanacetum cinerariifolium</name>
    <name type="common">Dalmatian daisy</name>
    <name type="synonym">Chrysanthemum cinerariifolium</name>
    <dbReference type="NCBI Taxonomy" id="118510"/>
    <lineage>
        <taxon>Eukaryota</taxon>
        <taxon>Viridiplantae</taxon>
        <taxon>Streptophyta</taxon>
        <taxon>Embryophyta</taxon>
        <taxon>Tracheophyta</taxon>
        <taxon>Spermatophyta</taxon>
        <taxon>Magnoliopsida</taxon>
        <taxon>eudicotyledons</taxon>
        <taxon>Gunneridae</taxon>
        <taxon>Pentapetalae</taxon>
        <taxon>asterids</taxon>
        <taxon>campanulids</taxon>
        <taxon>Asterales</taxon>
        <taxon>Asteraceae</taxon>
        <taxon>Asteroideae</taxon>
        <taxon>Anthemideae</taxon>
        <taxon>Anthemidinae</taxon>
        <taxon>Tanacetum</taxon>
    </lineage>
</organism>
<comment type="caution">
    <text evidence="1">The sequence shown here is derived from an EMBL/GenBank/DDBJ whole genome shotgun (WGS) entry which is preliminary data.</text>
</comment>
<name>A0A699VDW0_TANCI</name>
<gene>
    <name evidence="1" type="ORF">Tci_904118</name>
</gene>
<sequence>VHVQVVVIVEHNGLRLVLAAHFEAAHQQLALGGVHYLAALVELIAVHVVVGRGVEVAALHVHTRAAVVAKAARHGGLAVGLAVQRQDAFAILYFIELDVDNTLGRDGDVAGLATGFGHLEGTKAGGKLQASIVGVGREAHVGLAGVQQHAAREGRRAE</sequence>
<dbReference type="AlphaFoldDB" id="A0A699VDW0"/>
<dbReference type="EMBL" id="BKCJ011421091">
    <property type="protein sequence ID" value="GFD32149.1"/>
    <property type="molecule type" value="Genomic_DNA"/>
</dbReference>
<proteinExistence type="predicted"/>